<keyword evidence="3" id="KW-0479">Metal-binding</keyword>
<dbReference type="SUPFAM" id="SSF140383">
    <property type="entry name" value="BSD domain-like"/>
    <property type="match status" value="1"/>
</dbReference>
<accession>A0ABR2Q7P3</accession>
<keyword evidence="8" id="KW-1185">Reference proteome</keyword>
<dbReference type="Pfam" id="PF00702">
    <property type="entry name" value="Hydrolase"/>
    <property type="match status" value="1"/>
</dbReference>
<protein>
    <recommendedName>
        <fullName evidence="6">BSD domain-containing protein</fullName>
    </recommendedName>
</protein>
<evidence type="ECO:0000259" key="6">
    <source>
        <dbReference type="Pfam" id="PF03909"/>
    </source>
</evidence>
<dbReference type="InterPro" id="IPR023214">
    <property type="entry name" value="HAD_sf"/>
</dbReference>
<dbReference type="Gene3D" id="3.40.50.1000">
    <property type="entry name" value="HAD superfamily/HAD-like"/>
    <property type="match status" value="1"/>
</dbReference>
<dbReference type="Pfam" id="PF03909">
    <property type="entry name" value="BSD"/>
    <property type="match status" value="1"/>
</dbReference>
<dbReference type="InterPro" id="IPR005607">
    <property type="entry name" value="BSD_dom"/>
</dbReference>
<feature type="domain" description="BSD" evidence="6">
    <location>
        <begin position="223"/>
        <end position="256"/>
    </location>
</feature>
<dbReference type="EMBL" id="JBBPBN010000044">
    <property type="protein sequence ID" value="KAK8996689.1"/>
    <property type="molecule type" value="Genomic_DNA"/>
</dbReference>
<keyword evidence="4" id="KW-1133">Transmembrane helix</keyword>
<dbReference type="Proteomes" id="UP001396334">
    <property type="component" value="Unassembled WGS sequence"/>
</dbReference>
<dbReference type="PANTHER" id="PTHR46594">
    <property type="entry name" value="P-TYPE CATION-TRANSPORTING ATPASE"/>
    <property type="match status" value="1"/>
</dbReference>
<keyword evidence="2" id="KW-0812">Transmembrane</keyword>
<comment type="subcellular location">
    <subcellularLocation>
        <location evidence="1">Membrane</location>
    </subcellularLocation>
</comment>
<proteinExistence type="predicted"/>
<dbReference type="Gene3D" id="3.40.1110.10">
    <property type="entry name" value="Calcium-transporting ATPase, cytoplasmic domain N"/>
    <property type="match status" value="1"/>
</dbReference>
<gene>
    <name evidence="7" type="ORF">V6N11_081954</name>
</gene>
<reference evidence="7 8" key="1">
    <citation type="journal article" date="2024" name="G3 (Bethesda)">
        <title>Genome assembly of Hibiscus sabdariffa L. provides insights into metabolisms of medicinal natural products.</title>
        <authorList>
            <person name="Kim T."/>
        </authorList>
    </citation>
    <scope>NUCLEOTIDE SEQUENCE [LARGE SCALE GENOMIC DNA]</scope>
    <source>
        <strain evidence="7">TK-2024</strain>
        <tissue evidence="7">Old leaves</tissue>
    </source>
</reference>
<evidence type="ECO:0000256" key="2">
    <source>
        <dbReference type="ARBA" id="ARBA00022692"/>
    </source>
</evidence>
<evidence type="ECO:0000256" key="3">
    <source>
        <dbReference type="ARBA" id="ARBA00022723"/>
    </source>
</evidence>
<sequence>MLQSLILQVNCIIFDTTETLTVGKPVVVNTRLLRNMVLHEFYELVAAIEVNNKHSLAKAIIEYVKKFREDEENPAWPEARDFISITCHGMKAIVRNMEVIVGNMGLILDHITTTQADAEDMLTETEGMAQIVILVSIDGEVAGVLAISDPMKPGAHEVISILKSMDVRNIMVTGDNMGTASSIARQIGIEIVIAKAKPEQKVDKVKELLPFVHEYINFCISETNFPVQDNVLSKVKELSQLRFKLCPRHLKEENFWFFLDN</sequence>
<dbReference type="InterPro" id="IPR035925">
    <property type="entry name" value="BSD_dom_sf"/>
</dbReference>
<evidence type="ECO:0000313" key="8">
    <source>
        <dbReference type="Proteomes" id="UP001396334"/>
    </source>
</evidence>
<evidence type="ECO:0000256" key="5">
    <source>
        <dbReference type="ARBA" id="ARBA00023136"/>
    </source>
</evidence>
<dbReference type="InterPro" id="IPR023299">
    <property type="entry name" value="ATPase_P-typ_cyto_dom_N"/>
</dbReference>
<dbReference type="NCBIfam" id="TIGR01494">
    <property type="entry name" value="ATPase_P-type"/>
    <property type="match status" value="1"/>
</dbReference>
<organism evidence="7 8">
    <name type="scientific">Hibiscus sabdariffa</name>
    <name type="common">roselle</name>
    <dbReference type="NCBI Taxonomy" id="183260"/>
    <lineage>
        <taxon>Eukaryota</taxon>
        <taxon>Viridiplantae</taxon>
        <taxon>Streptophyta</taxon>
        <taxon>Embryophyta</taxon>
        <taxon>Tracheophyta</taxon>
        <taxon>Spermatophyta</taxon>
        <taxon>Magnoliopsida</taxon>
        <taxon>eudicotyledons</taxon>
        <taxon>Gunneridae</taxon>
        <taxon>Pentapetalae</taxon>
        <taxon>rosids</taxon>
        <taxon>malvids</taxon>
        <taxon>Malvales</taxon>
        <taxon>Malvaceae</taxon>
        <taxon>Malvoideae</taxon>
        <taxon>Hibiscus</taxon>
    </lineage>
</organism>
<keyword evidence="5" id="KW-0472">Membrane</keyword>
<dbReference type="SUPFAM" id="SSF56784">
    <property type="entry name" value="HAD-like"/>
    <property type="match status" value="1"/>
</dbReference>
<evidence type="ECO:0000313" key="7">
    <source>
        <dbReference type="EMBL" id="KAK8996689.1"/>
    </source>
</evidence>
<name>A0ABR2Q7P3_9ROSI</name>
<dbReference type="InterPro" id="IPR036412">
    <property type="entry name" value="HAD-like_sf"/>
</dbReference>
<dbReference type="InterPro" id="IPR001757">
    <property type="entry name" value="P_typ_ATPase"/>
</dbReference>
<dbReference type="PANTHER" id="PTHR46594:SF4">
    <property type="entry name" value="P-TYPE CATION-TRANSPORTING ATPASE"/>
    <property type="match status" value="1"/>
</dbReference>
<evidence type="ECO:0000256" key="4">
    <source>
        <dbReference type="ARBA" id="ARBA00022989"/>
    </source>
</evidence>
<comment type="caution">
    <text evidence="7">The sequence shown here is derived from an EMBL/GenBank/DDBJ whole genome shotgun (WGS) entry which is preliminary data.</text>
</comment>
<evidence type="ECO:0000256" key="1">
    <source>
        <dbReference type="ARBA" id="ARBA00004370"/>
    </source>
</evidence>